<evidence type="ECO:0000313" key="7">
    <source>
        <dbReference type="EMBL" id="GJE94980.1"/>
    </source>
</evidence>
<evidence type="ECO:0008006" key="9">
    <source>
        <dbReference type="Google" id="ProtNLM"/>
    </source>
</evidence>
<evidence type="ECO:0000256" key="2">
    <source>
        <dbReference type="ARBA" id="ARBA00022692"/>
    </source>
</evidence>
<dbReference type="PANTHER" id="PTHR31794">
    <property type="entry name" value="AUXIN EFFLUX TRANSPORTER FAMILY PROTEIN (EUROFUNG)"/>
    <property type="match status" value="1"/>
</dbReference>
<evidence type="ECO:0000313" key="8">
    <source>
        <dbReference type="Proteomes" id="UP000703269"/>
    </source>
</evidence>
<keyword evidence="2 6" id="KW-0812">Transmembrane</keyword>
<feature type="transmembrane region" description="Helical" evidence="6">
    <location>
        <begin position="12"/>
        <end position="34"/>
    </location>
</feature>
<feature type="transmembrane region" description="Helical" evidence="6">
    <location>
        <begin position="274"/>
        <end position="294"/>
    </location>
</feature>
<feature type="transmembrane region" description="Helical" evidence="6">
    <location>
        <begin position="373"/>
        <end position="394"/>
    </location>
</feature>
<organism evidence="7 8">
    <name type="scientific">Phanerochaete sordida</name>
    <dbReference type="NCBI Taxonomy" id="48140"/>
    <lineage>
        <taxon>Eukaryota</taxon>
        <taxon>Fungi</taxon>
        <taxon>Dikarya</taxon>
        <taxon>Basidiomycota</taxon>
        <taxon>Agaricomycotina</taxon>
        <taxon>Agaricomycetes</taxon>
        <taxon>Polyporales</taxon>
        <taxon>Phanerochaetaceae</taxon>
        <taxon>Phanerochaete</taxon>
    </lineage>
</organism>
<feature type="transmembrane region" description="Helical" evidence="6">
    <location>
        <begin position="406"/>
        <end position="429"/>
    </location>
</feature>
<dbReference type="PANTHER" id="PTHR31794:SF4">
    <property type="entry name" value="AUXIN EFFLUX TRANSPORTER FAMILY PROTEIN (EUROFUNG)"/>
    <property type="match status" value="1"/>
</dbReference>
<dbReference type="AlphaFoldDB" id="A0A9P3GK09"/>
<evidence type="ECO:0000256" key="6">
    <source>
        <dbReference type="SAM" id="Phobius"/>
    </source>
</evidence>
<comment type="caution">
    <text evidence="7">The sequence shown here is derived from an EMBL/GenBank/DDBJ whole genome shotgun (WGS) entry which is preliminary data.</text>
</comment>
<reference evidence="7 8" key="1">
    <citation type="submission" date="2021-08" db="EMBL/GenBank/DDBJ databases">
        <title>Draft Genome Sequence of Phanerochaete sordida strain YK-624.</title>
        <authorList>
            <person name="Mori T."/>
            <person name="Dohra H."/>
            <person name="Suzuki T."/>
            <person name="Kawagishi H."/>
            <person name="Hirai H."/>
        </authorList>
    </citation>
    <scope>NUCLEOTIDE SEQUENCE [LARGE SCALE GENOMIC DNA]</scope>
    <source>
        <strain evidence="7 8">YK-624</strain>
    </source>
</reference>
<feature type="region of interest" description="Disordered" evidence="5">
    <location>
        <begin position="182"/>
        <end position="201"/>
    </location>
</feature>
<dbReference type="OrthoDB" id="191139at2759"/>
<dbReference type="Pfam" id="PF03547">
    <property type="entry name" value="Mem_trans"/>
    <property type="match status" value="1"/>
</dbReference>
<dbReference type="Proteomes" id="UP000703269">
    <property type="component" value="Unassembled WGS sequence"/>
</dbReference>
<evidence type="ECO:0000256" key="4">
    <source>
        <dbReference type="ARBA" id="ARBA00023136"/>
    </source>
</evidence>
<proteinExistence type="predicted"/>
<dbReference type="EMBL" id="BPQB01000044">
    <property type="protein sequence ID" value="GJE94980.1"/>
    <property type="molecule type" value="Genomic_DNA"/>
</dbReference>
<dbReference type="GO" id="GO:0005783">
    <property type="term" value="C:endoplasmic reticulum"/>
    <property type="evidence" value="ECO:0007669"/>
    <property type="project" value="TreeGrafter"/>
</dbReference>
<comment type="subcellular location">
    <subcellularLocation>
        <location evidence="1">Membrane</location>
        <topology evidence="1">Multi-pass membrane protein</topology>
    </subcellularLocation>
</comment>
<evidence type="ECO:0000256" key="3">
    <source>
        <dbReference type="ARBA" id="ARBA00022989"/>
    </source>
</evidence>
<keyword evidence="3 6" id="KW-1133">Transmembrane helix</keyword>
<sequence>MSDDSGSSFSATFLGALEGAVSVLLTLFAGYVVARRGSLDRTTVHKVSNLCSMLFLPMLIIVQMGPELTASKLSRLWIIPVWGFVSTVIAHLVGWLGQKLFSTRSWVVVACGRPNSSALPLLLLQALSTTGVLDQFSNDGEESRDLLKRAQSLILLNVVVQQTFTFQFAPWLMNRDGKADKKASGLGEDVESGSSSLAPTTPAAHAAHINPIVQDSERVGLLSDHDGRDYGARDDGYAEAIQPIADQPDIHWPKRLARFETPLKKAWKGLSTPLIGAIIALMLGLIPPLHYAFFDKDSPLYSSVTQAADNLGTLFVSLQMFIVGAELALVPNANPGFIPTTYAILTRFVVMPGLSLLFVLLTAGRGWYTDDKLVWFLLVLIPAGPSAMLLANVAELVQVDIGPISGYLTISYFFSPLMAFVCTLAVLVVQEAAKRIE</sequence>
<accession>A0A9P3GK09</accession>
<dbReference type="InterPro" id="IPR004776">
    <property type="entry name" value="Mem_transp_PIN-like"/>
</dbReference>
<dbReference type="GO" id="GO:0016020">
    <property type="term" value="C:membrane"/>
    <property type="evidence" value="ECO:0007669"/>
    <property type="project" value="UniProtKB-SubCell"/>
</dbReference>
<keyword evidence="4 6" id="KW-0472">Membrane</keyword>
<dbReference type="GO" id="GO:0055085">
    <property type="term" value="P:transmembrane transport"/>
    <property type="evidence" value="ECO:0007669"/>
    <property type="project" value="InterPro"/>
</dbReference>
<evidence type="ECO:0000256" key="5">
    <source>
        <dbReference type="SAM" id="MobiDB-lite"/>
    </source>
</evidence>
<protein>
    <recommendedName>
        <fullName evidence="9">Auxin efflux carrier</fullName>
    </recommendedName>
</protein>
<keyword evidence="8" id="KW-1185">Reference proteome</keyword>
<feature type="transmembrane region" description="Helical" evidence="6">
    <location>
        <begin position="77"/>
        <end position="96"/>
    </location>
</feature>
<feature type="transmembrane region" description="Helical" evidence="6">
    <location>
        <begin position="342"/>
        <end position="361"/>
    </location>
</feature>
<feature type="transmembrane region" description="Helical" evidence="6">
    <location>
        <begin position="46"/>
        <end position="65"/>
    </location>
</feature>
<evidence type="ECO:0000256" key="1">
    <source>
        <dbReference type="ARBA" id="ARBA00004141"/>
    </source>
</evidence>
<gene>
    <name evidence="7" type="ORF">PsYK624_111570</name>
</gene>
<name>A0A9P3GK09_9APHY</name>